<dbReference type="InterPro" id="IPR001680">
    <property type="entry name" value="WD40_rpt"/>
</dbReference>
<dbReference type="Proteomes" id="UP000887575">
    <property type="component" value="Unassembled WGS sequence"/>
</dbReference>
<name>A0AAF3J5V0_9BILA</name>
<dbReference type="SMART" id="SM00320">
    <property type="entry name" value="WD40"/>
    <property type="match status" value="3"/>
</dbReference>
<keyword evidence="1" id="KW-1185">Reference proteome</keyword>
<organism evidence="1 2">
    <name type="scientific">Mesorhabditis belari</name>
    <dbReference type="NCBI Taxonomy" id="2138241"/>
    <lineage>
        <taxon>Eukaryota</taxon>
        <taxon>Metazoa</taxon>
        <taxon>Ecdysozoa</taxon>
        <taxon>Nematoda</taxon>
        <taxon>Chromadorea</taxon>
        <taxon>Rhabditida</taxon>
        <taxon>Rhabditina</taxon>
        <taxon>Rhabditomorpha</taxon>
        <taxon>Rhabditoidea</taxon>
        <taxon>Rhabditidae</taxon>
        <taxon>Mesorhabditinae</taxon>
        <taxon>Mesorhabditis</taxon>
    </lineage>
</organism>
<dbReference type="InterPro" id="IPR015943">
    <property type="entry name" value="WD40/YVTN_repeat-like_dom_sf"/>
</dbReference>
<dbReference type="SUPFAM" id="SSF50978">
    <property type="entry name" value="WD40 repeat-like"/>
    <property type="match status" value="1"/>
</dbReference>
<proteinExistence type="predicted"/>
<accession>A0AAF3J5V0</accession>
<evidence type="ECO:0000313" key="1">
    <source>
        <dbReference type="Proteomes" id="UP000887575"/>
    </source>
</evidence>
<dbReference type="Gene3D" id="2.130.10.10">
    <property type="entry name" value="YVTN repeat-like/Quinoprotein amine dehydrogenase"/>
    <property type="match status" value="2"/>
</dbReference>
<reference evidence="2" key="1">
    <citation type="submission" date="2024-02" db="UniProtKB">
        <authorList>
            <consortium name="WormBaseParasite"/>
        </authorList>
    </citation>
    <scope>IDENTIFICATION</scope>
</reference>
<dbReference type="WBParaSite" id="MBELARI_LOCUS18100">
    <property type="protein sequence ID" value="MBELARI_LOCUS18100"/>
    <property type="gene ID" value="MBELARI_LOCUS18100"/>
</dbReference>
<protein>
    <submittedName>
        <fullName evidence="2">Uncharacterized protein</fullName>
    </submittedName>
</protein>
<evidence type="ECO:0000313" key="2">
    <source>
        <dbReference type="WBParaSite" id="MBELARI_LOCUS18100"/>
    </source>
</evidence>
<dbReference type="InterPro" id="IPR036322">
    <property type="entry name" value="WD40_repeat_dom_sf"/>
</dbReference>
<sequence length="304" mass="33679">MSRLPPKASFLWTGFEGGVSCIAVVRRNGRSCVAIGTKKGRVELYDEETRLLDSILYEDPQERGIIWIGTFNGNIVIHVRTFALLCFTESADGFEILLTTQHYGHCAASLFGSLLAIPDLEDKTSVVHVMKENEAEAKRIPLQNQDWMLMCLSIAEESNSLFIGWDSGCVEQRSIDTGDKRASFKLTNEPIFAICSTSSSLFAATSTSPIHVLRIVAEVLVDEKETIDYNLSATGCSCLRLTPSEKTIFASFWDGSLRAYSTKKRSLLLALQVCQGSPIQSLCVATNQKFYTGDDLGQVFFWNV</sequence>
<dbReference type="AlphaFoldDB" id="A0AAF3J5V0"/>